<evidence type="ECO:0000256" key="5">
    <source>
        <dbReference type="ARBA" id="ARBA00022448"/>
    </source>
</evidence>
<dbReference type="PIRSF" id="PIRSF017205">
    <property type="entry name" value="ERO1"/>
    <property type="match status" value="1"/>
</dbReference>
<dbReference type="GO" id="GO:0016972">
    <property type="term" value="F:thiol oxidase activity"/>
    <property type="evidence" value="ECO:0007669"/>
    <property type="project" value="InterPro"/>
</dbReference>
<dbReference type="PANTHER" id="PTHR12613">
    <property type="entry name" value="ERO1-RELATED"/>
    <property type="match status" value="1"/>
</dbReference>
<evidence type="ECO:0000256" key="13">
    <source>
        <dbReference type="ARBA" id="ARBA00023157"/>
    </source>
</evidence>
<dbReference type="GO" id="GO:0005789">
    <property type="term" value="C:endoplasmic reticulum membrane"/>
    <property type="evidence" value="ECO:0007669"/>
    <property type="project" value="UniProtKB-SubCell"/>
</dbReference>
<sequence length="476" mass="54070">MLDDLSRTTMLILPCFSSLLAILLTLQPTVNGILEGCPIQIEGSIGDANTTVEHVFELNKKLYPQLKELLGKDYFRFVAANLYNKCLFWPEDGQCVLRACQIEDCSVTSVPPGLRIPSKNAEQPTSFRVVGVDRADADCKDEEESLTLGQLDPTLSSERKDAIDSWGAFDRSNDAEFCEPLDEASDKLIYVDLLRNQEKYTGYKGPSAYRVWSAIYRENCFDTEPPRFFYRQKMSPVDTRTCKEKRLFYRLISGFHTSTAVQLCYNYLLSNFGGASAFMTDASKVWGPNVEEFLRRFHPANEPQSLSRLRNLHLAYVVELRAIAKAAPLLRQHSFFTGNSELDTTTRKDVSKILDLIEANGHVFDETQLFPDAAEDMLQLKTEFRQHFYNISRIMDCVGCDKCKLWGKIQTQGMGTALKILFSGDIYDRFADNVIHRRPDFQLRRTDIVSLFHALGKLGSSIEALETFCKLLPSEP</sequence>
<keyword evidence="11" id="KW-0560">Oxidoreductase</keyword>
<name>A0A0X3PH63_SCHSO</name>
<evidence type="ECO:0000256" key="11">
    <source>
        <dbReference type="ARBA" id="ARBA00023002"/>
    </source>
</evidence>
<dbReference type="PANTHER" id="PTHR12613:SF0">
    <property type="entry name" value="ERO1-LIKE PROTEIN"/>
    <property type="match status" value="1"/>
</dbReference>
<feature type="binding site" evidence="17">
    <location>
        <position position="253"/>
    </location>
    <ligand>
        <name>FAD</name>
        <dbReference type="ChEBI" id="CHEBI:57692"/>
    </ligand>
</feature>
<keyword evidence="13 18" id="KW-1015">Disulfide bond</keyword>
<feature type="binding site" evidence="17">
    <location>
        <position position="212"/>
    </location>
    <ligand>
        <name>FAD</name>
        <dbReference type="ChEBI" id="CHEBI:57692"/>
    </ligand>
</feature>
<dbReference type="GO" id="GO:0015035">
    <property type="term" value="F:protein-disulfide reductase activity"/>
    <property type="evidence" value="ECO:0007669"/>
    <property type="project" value="InterPro"/>
</dbReference>
<evidence type="ECO:0000256" key="7">
    <source>
        <dbReference type="ARBA" id="ARBA00022729"/>
    </source>
</evidence>
<evidence type="ECO:0000256" key="14">
    <source>
        <dbReference type="ARBA" id="ARBA00023180"/>
    </source>
</evidence>
<evidence type="ECO:0000256" key="4">
    <source>
        <dbReference type="ARBA" id="ARBA00011802"/>
    </source>
</evidence>
<evidence type="ECO:0000256" key="6">
    <source>
        <dbReference type="ARBA" id="ARBA00022630"/>
    </source>
</evidence>
<protein>
    <submittedName>
        <fullName evidence="20">Ero1-like protein</fullName>
    </submittedName>
</protein>
<dbReference type="SUPFAM" id="SSF110019">
    <property type="entry name" value="ERO1-like"/>
    <property type="match status" value="1"/>
</dbReference>
<feature type="active site" description="Nucleophile" evidence="16">
    <location>
        <position position="400"/>
    </location>
</feature>
<dbReference type="AlphaFoldDB" id="A0A0X3PH63"/>
<keyword evidence="5" id="KW-0813">Transport</keyword>
<accession>A0A0X3PH63</accession>
<keyword evidence="6" id="KW-0285">Flavoprotein</keyword>
<evidence type="ECO:0000256" key="16">
    <source>
        <dbReference type="PIRSR" id="PIRSR017205-1"/>
    </source>
</evidence>
<evidence type="ECO:0000256" key="9">
    <source>
        <dbReference type="ARBA" id="ARBA00022827"/>
    </source>
</evidence>
<evidence type="ECO:0000256" key="18">
    <source>
        <dbReference type="PIRSR" id="PIRSR017205-3"/>
    </source>
</evidence>
<comment type="subcellular location">
    <subcellularLocation>
        <location evidence="2">Endoplasmic reticulum membrane</location>
        <topology evidence="2">Peripheral membrane protein</topology>
        <orientation evidence="2">Lumenal side</orientation>
    </subcellularLocation>
</comment>
<evidence type="ECO:0000256" key="10">
    <source>
        <dbReference type="ARBA" id="ARBA00022982"/>
    </source>
</evidence>
<evidence type="ECO:0000313" key="20">
    <source>
        <dbReference type="EMBL" id="JAP46586.1"/>
    </source>
</evidence>
<keyword evidence="10" id="KW-0249">Electron transport</keyword>
<comment type="similarity">
    <text evidence="3">Belongs to the EROs family.</text>
</comment>
<evidence type="ECO:0000256" key="2">
    <source>
        <dbReference type="ARBA" id="ARBA00004367"/>
    </source>
</evidence>
<comment type="subunit">
    <text evidence="4">May function both as a monomer and a homodimer.</text>
</comment>
<gene>
    <name evidence="20" type="primary">ERO1L</name>
    <name evidence="20" type="ORF">TR160898</name>
</gene>
<feature type="disulfide bond" description="Redox-active" evidence="18">
    <location>
        <begin position="95"/>
        <end position="100"/>
    </location>
</feature>
<evidence type="ECO:0000256" key="12">
    <source>
        <dbReference type="ARBA" id="ARBA00023136"/>
    </source>
</evidence>
<feature type="active site" evidence="16">
    <location>
        <position position="403"/>
    </location>
</feature>
<feature type="binding site" evidence="17">
    <location>
        <position position="296"/>
    </location>
    <ligand>
        <name>FAD</name>
        <dbReference type="ChEBI" id="CHEBI:57692"/>
    </ligand>
</feature>
<feature type="binding site" evidence="17">
    <location>
        <position position="256"/>
    </location>
    <ligand>
        <name>FAD</name>
        <dbReference type="ChEBI" id="CHEBI:57692"/>
    </ligand>
</feature>
<keyword evidence="8" id="KW-0256">Endoplasmic reticulum</keyword>
<evidence type="ECO:0000256" key="8">
    <source>
        <dbReference type="ARBA" id="ARBA00022824"/>
    </source>
</evidence>
<evidence type="ECO:0000256" key="1">
    <source>
        <dbReference type="ARBA" id="ARBA00001974"/>
    </source>
</evidence>
<evidence type="ECO:0000256" key="17">
    <source>
        <dbReference type="PIRSR" id="PIRSR017205-2"/>
    </source>
</evidence>
<evidence type="ECO:0000256" key="15">
    <source>
        <dbReference type="ARBA" id="ARBA00023284"/>
    </source>
</evidence>
<feature type="disulfide bond" evidence="18">
    <location>
        <begin position="139"/>
        <end position="178"/>
    </location>
</feature>
<dbReference type="EMBL" id="GEEE01016639">
    <property type="protein sequence ID" value="JAP46586.1"/>
    <property type="molecule type" value="Transcribed_RNA"/>
</dbReference>
<feature type="binding site" evidence="17">
    <location>
        <position position="201"/>
    </location>
    <ligand>
        <name>FAD</name>
        <dbReference type="ChEBI" id="CHEBI:57692"/>
    </ligand>
</feature>
<organism evidence="20">
    <name type="scientific">Schistocephalus solidus</name>
    <name type="common">Tapeworm</name>
    <dbReference type="NCBI Taxonomy" id="70667"/>
    <lineage>
        <taxon>Eukaryota</taxon>
        <taxon>Metazoa</taxon>
        <taxon>Spiralia</taxon>
        <taxon>Lophotrochozoa</taxon>
        <taxon>Platyhelminthes</taxon>
        <taxon>Cestoda</taxon>
        <taxon>Eucestoda</taxon>
        <taxon>Diphyllobothriidea</taxon>
        <taxon>Diphyllobothriidae</taxon>
        <taxon>Schistocephalus</taxon>
    </lineage>
</organism>
<keyword evidence="12" id="KW-0472">Membrane</keyword>
<evidence type="ECO:0000256" key="19">
    <source>
        <dbReference type="SAM" id="SignalP"/>
    </source>
</evidence>
<dbReference type="Pfam" id="PF04137">
    <property type="entry name" value="ERO1"/>
    <property type="match status" value="1"/>
</dbReference>
<feature type="disulfide bond" description="Redox-active" evidence="18">
    <location>
        <begin position="400"/>
        <end position="403"/>
    </location>
</feature>
<keyword evidence="14" id="KW-0325">Glycoprotein</keyword>
<reference evidence="20" key="1">
    <citation type="submission" date="2016-01" db="EMBL/GenBank/DDBJ databases">
        <title>Reference transcriptome for the parasite Schistocephalus solidus: insights into the molecular evolution of parasitism.</title>
        <authorList>
            <person name="Hebert F.O."/>
            <person name="Grambauer S."/>
            <person name="Barber I."/>
            <person name="Landry C.R."/>
            <person name="Aubin-Horth N."/>
        </authorList>
    </citation>
    <scope>NUCLEOTIDE SEQUENCE</scope>
</reference>
<keyword evidence="7 19" id="KW-0732">Signal</keyword>
<dbReference type="GO" id="GO:0071949">
    <property type="term" value="F:FAD binding"/>
    <property type="evidence" value="ECO:0007669"/>
    <property type="project" value="InterPro"/>
</dbReference>
<comment type="cofactor">
    <cofactor evidence="1 17">
        <name>FAD</name>
        <dbReference type="ChEBI" id="CHEBI:57692"/>
    </cofactor>
</comment>
<keyword evidence="9 17" id="KW-0274">FAD</keyword>
<keyword evidence="15" id="KW-0676">Redox-active center</keyword>
<feature type="chain" id="PRO_5007051120" evidence="19">
    <location>
        <begin position="33"/>
        <end position="476"/>
    </location>
</feature>
<dbReference type="GO" id="GO:0034975">
    <property type="term" value="P:protein folding in endoplasmic reticulum"/>
    <property type="evidence" value="ECO:0007669"/>
    <property type="project" value="InterPro"/>
</dbReference>
<evidence type="ECO:0000256" key="3">
    <source>
        <dbReference type="ARBA" id="ARBA00008277"/>
    </source>
</evidence>
<proteinExistence type="inferred from homology"/>
<dbReference type="InterPro" id="IPR037192">
    <property type="entry name" value="ERO1-like_sf"/>
</dbReference>
<dbReference type="InterPro" id="IPR007266">
    <property type="entry name" value="Ero1"/>
</dbReference>
<feature type="signal peptide" evidence="19">
    <location>
        <begin position="1"/>
        <end position="32"/>
    </location>
</feature>